<reference evidence="2" key="1">
    <citation type="submission" date="2016-10" db="EMBL/GenBank/DDBJ databases">
        <authorList>
            <person name="Varghese N."/>
            <person name="Submissions S."/>
        </authorList>
    </citation>
    <scope>NUCLEOTIDE SEQUENCE [LARGE SCALE GENOMIC DNA]</scope>
    <source>
        <strain evidence="2">DSM 28881</strain>
    </source>
</reference>
<dbReference type="NCBIfam" id="TIGR01643">
    <property type="entry name" value="YD_repeat_2x"/>
    <property type="match status" value="1"/>
</dbReference>
<dbReference type="STRING" id="1144750.SAMN05443431_103304"/>
<dbReference type="Gene3D" id="2.180.10.10">
    <property type="entry name" value="RHS repeat-associated core"/>
    <property type="match status" value="1"/>
</dbReference>
<keyword evidence="2" id="KW-1185">Reference proteome</keyword>
<protein>
    <submittedName>
        <fullName evidence="1">YD repeat-containing protein</fullName>
    </submittedName>
</protein>
<dbReference type="AlphaFoldDB" id="A0A1I3MTL5"/>
<evidence type="ECO:0000313" key="1">
    <source>
        <dbReference type="EMBL" id="SFJ00454.1"/>
    </source>
</evidence>
<evidence type="ECO:0000313" key="2">
    <source>
        <dbReference type="Proteomes" id="UP000199559"/>
    </source>
</evidence>
<proteinExistence type="predicted"/>
<dbReference type="EMBL" id="FORM01000003">
    <property type="protein sequence ID" value="SFJ00454.1"/>
    <property type="molecule type" value="Genomic_DNA"/>
</dbReference>
<organism evidence="1 2">
    <name type="scientific">Olleya namhaensis</name>
    <dbReference type="NCBI Taxonomy" id="1144750"/>
    <lineage>
        <taxon>Bacteria</taxon>
        <taxon>Pseudomonadati</taxon>
        <taxon>Bacteroidota</taxon>
        <taxon>Flavobacteriia</taxon>
        <taxon>Flavobacteriales</taxon>
        <taxon>Flavobacteriaceae</taxon>
    </lineage>
</organism>
<accession>A0A1I3MTL5</accession>
<dbReference type="RefSeq" id="WP_090838924.1">
    <property type="nucleotide sequence ID" value="NZ_FORM01000003.1"/>
</dbReference>
<dbReference type="InterPro" id="IPR006530">
    <property type="entry name" value="YD"/>
</dbReference>
<gene>
    <name evidence="1" type="ORF">SAMN05443431_103304</name>
</gene>
<sequence length="1108" mass="126069">MKPFLFLIVLIITFDVSSQNNPISEYVDHYSNVIPETPNAAAFMTYGNTSVNYSKGSPDISIPIYTMSIDGVSVPISISYDASGIKVDEMASVVGLKWRLNAGGGIFRAINNEPDEGNTGWTTNNWTSRDNDWYYDNPISFYGTQTYLMNNPIDHSPDSFSYNFGSYFGSFIFKRKDINTILKNSNDNLLITKGESEGALLLQSFLAKDVQGNTYNFGGSQDSRELNSNATINGSGNSISVDNQDYNSSWLLKNITSKNNRQLNFEYIEYVMDYTLFHRSQSIKRQNYKNPQGYSSGLSCAQTNSTGDASDGTYSYFKSTISTINTPKNKLVSKITSEKEEVRFIYQNHMPPFIPEGNNIWGKKLARIEVRNQINQEIIKVVNFVYNTYDGDPRLKLKEVNEENPLNGEIKSHYSFNYNDNYDLPVKQSYSRDYFGYYNGAPNASLLIPFSAQAYAKLPLLYKKQLADRRPYLEYLISGNLEEIIYPTGGKTTFEYELNTEQSEVGEYRYIKDQVGVDGQDFNYQVIGNKRVFSKPFTIPEHILNNSQLNNANIIVDSENDFSNCNSNEGLVSIDCSKYAIYERIGGQKGNQVGSDRLAGYDISLLLNPGDYFLELSVDESDYNIEPNLQINVNFKWVYNIEGANGELIREPHYTGGLRVKSIVDTNTDNTEFNKISFEYAGLKGLVWKEDLVNKTNDYNWTTSSEILAHNKLLKSGHFYEHVISKKGNEQDPLDIDPFFVQESHEQHFFFEQEHDNASFKGKKSKTFSYDSDNRLLTKEFYLYETDKHDNYYNILGELNYCYNTSSTTSGIGYGQPQNVNFAQFENRLIKSISTQYFYPQDSDLISGVITNANSYQYNSDELIFQKTDDYQLKENQNIDYYDQTNYSTDLNNRKIITSYTFPKGYQSNSILQNLVNTKNLLSIPISIIVSENGEKLQGSFLEYDITGNIKHLYSYNKGQGSNNSSQNYIPNNYDLNSTYSFDVFGNIKEVKKESGGSISYIWGYNSMYPVAKIGNASYAEIESILGNSFTLSVNGLTASQEAALRVGLPNAQISTYTYRPLIGVTSVTDPRGNTIYYDYDAFNRLKQVKDKDDNILSKNDYNYANQN</sequence>
<dbReference type="Proteomes" id="UP000199559">
    <property type="component" value="Unassembled WGS sequence"/>
</dbReference>
<name>A0A1I3MTL5_9FLAO</name>